<dbReference type="Proteomes" id="UP000268973">
    <property type="component" value="Unassembled WGS sequence"/>
</dbReference>
<evidence type="ECO:0000313" key="2">
    <source>
        <dbReference type="EMBL" id="RTZ16710.1"/>
    </source>
</evidence>
<keyword evidence="3" id="KW-1185">Reference proteome</keyword>
<dbReference type="OrthoDB" id="5894630at2"/>
<dbReference type="RefSeq" id="WP_126573699.1">
    <property type="nucleotide sequence ID" value="NZ_RXZH01000002.1"/>
</dbReference>
<comment type="caution">
    <text evidence="2">The sequence shown here is derived from an EMBL/GenBank/DDBJ whole genome shotgun (WGS) entry which is preliminary data.</text>
</comment>
<feature type="domain" description="PilZ" evidence="1">
    <location>
        <begin position="6"/>
        <end position="82"/>
    </location>
</feature>
<dbReference type="AlphaFoldDB" id="A0A432CXU5"/>
<evidence type="ECO:0000313" key="3">
    <source>
        <dbReference type="Proteomes" id="UP000268973"/>
    </source>
</evidence>
<sequence length="119" mass="14106">MNSVDQKRKYYRLKYPKRARPFVRFGNEMFQVTEVSEGGIRMVTNPLTEMYKGLSVKGVLNLNEEDMVEIEGAVLRFDNEEVIIQLKKGPTFKIMVDQQRYIRTKFPAFFEKLRNELAY</sequence>
<protein>
    <submittedName>
        <fullName evidence="2">PilZ domain-containing protein</fullName>
    </submittedName>
</protein>
<accession>A0A432CXU5</accession>
<proteinExistence type="predicted"/>
<dbReference type="Pfam" id="PF07238">
    <property type="entry name" value="PilZ"/>
    <property type="match status" value="1"/>
</dbReference>
<dbReference type="EMBL" id="RXZH01000002">
    <property type="protein sequence ID" value="RTZ16710.1"/>
    <property type="molecule type" value="Genomic_DNA"/>
</dbReference>
<name>A0A432CXU5_9VIBR</name>
<dbReference type="GO" id="GO:0035438">
    <property type="term" value="F:cyclic-di-GMP binding"/>
    <property type="evidence" value="ECO:0007669"/>
    <property type="project" value="InterPro"/>
</dbReference>
<reference evidence="2 3" key="1">
    <citation type="submission" date="2018-12" db="EMBL/GenBank/DDBJ databases">
        <title>Vibrio sp. isolated from China Sea.</title>
        <authorList>
            <person name="Li Y."/>
        </authorList>
    </citation>
    <scope>NUCLEOTIDE SEQUENCE [LARGE SCALE GENOMIC DNA]</scope>
    <source>
        <strain evidence="2 3">BEI207</strain>
    </source>
</reference>
<gene>
    <name evidence="2" type="ORF">EJ063_07920</name>
</gene>
<evidence type="ECO:0000259" key="1">
    <source>
        <dbReference type="Pfam" id="PF07238"/>
    </source>
</evidence>
<dbReference type="InterPro" id="IPR009875">
    <property type="entry name" value="PilZ_domain"/>
</dbReference>
<organism evidence="2 3">
    <name type="scientific">Vibrio aquaticus</name>
    <dbReference type="NCBI Taxonomy" id="2496559"/>
    <lineage>
        <taxon>Bacteria</taxon>
        <taxon>Pseudomonadati</taxon>
        <taxon>Pseudomonadota</taxon>
        <taxon>Gammaproteobacteria</taxon>
        <taxon>Vibrionales</taxon>
        <taxon>Vibrionaceae</taxon>
        <taxon>Vibrio</taxon>
    </lineage>
</organism>